<reference evidence="12" key="1">
    <citation type="submission" date="2021-01" db="EMBL/GenBank/DDBJ databases">
        <authorList>
            <person name="Corre E."/>
            <person name="Pelletier E."/>
            <person name="Niang G."/>
            <person name="Scheremetjew M."/>
            <person name="Finn R."/>
            <person name="Kale V."/>
            <person name="Holt S."/>
            <person name="Cochrane G."/>
            <person name="Meng A."/>
            <person name="Brown T."/>
            <person name="Cohen L."/>
        </authorList>
    </citation>
    <scope>NUCLEOTIDE SEQUENCE</scope>
    <source>
        <strain evidence="12">CCMP645</strain>
    </source>
</reference>
<name>A0A7S4EVK7_CHRCT</name>
<keyword evidence="5" id="KW-0677">Repeat</keyword>
<sequence length="318" mass="34016">MADARPWFAEFACAGTSAVMAIICTNPVDVVKTRMQVQGQLGQGKVMYRGVFSGLHQIWMTEGLRGLQRGIGASCLWQFSNVSVRFGVYGAAKQYAQLDSSASPVLRYFSSLGIAAVSGALAAFASNPFFILKSRFQAASMPNSALHGSSTSGRPPSVVSAFLAIGKADGLAGYYRGISAFAPRVIVASAVQLSTYDTVKQQLMSRFVLSDGVFTHLSASLITGVAVVGTMQPFDFAATRLVSTPTAAEAGAQATFSGPLDVIRKSIQAEGVLSVYKGVSANYARFGPYCVLVFLFLEQLRAAEIRLRKWRYAQIAQR</sequence>
<evidence type="ECO:0000256" key="10">
    <source>
        <dbReference type="PROSITE-ProRule" id="PRU00282"/>
    </source>
</evidence>
<evidence type="ECO:0000256" key="2">
    <source>
        <dbReference type="ARBA" id="ARBA00006375"/>
    </source>
</evidence>
<evidence type="ECO:0000313" key="12">
    <source>
        <dbReference type="EMBL" id="CAE0755310.1"/>
    </source>
</evidence>
<dbReference type="Pfam" id="PF00153">
    <property type="entry name" value="Mito_carr"/>
    <property type="match status" value="3"/>
</dbReference>
<evidence type="ECO:0000256" key="6">
    <source>
        <dbReference type="ARBA" id="ARBA00022792"/>
    </source>
</evidence>
<dbReference type="PANTHER" id="PTHR45928">
    <property type="entry name" value="RE38146P"/>
    <property type="match status" value="1"/>
</dbReference>
<evidence type="ECO:0000256" key="1">
    <source>
        <dbReference type="ARBA" id="ARBA00004448"/>
    </source>
</evidence>
<proteinExistence type="inferred from homology"/>
<dbReference type="InterPro" id="IPR018108">
    <property type="entry name" value="MCP_transmembrane"/>
</dbReference>
<evidence type="ECO:0000256" key="3">
    <source>
        <dbReference type="ARBA" id="ARBA00022448"/>
    </source>
</evidence>
<evidence type="ECO:0000256" key="9">
    <source>
        <dbReference type="ARBA" id="ARBA00023136"/>
    </source>
</evidence>
<feature type="repeat" description="Solcar" evidence="10">
    <location>
        <begin position="106"/>
        <end position="202"/>
    </location>
</feature>
<comment type="subcellular location">
    <subcellularLocation>
        <location evidence="1">Mitochondrion inner membrane</location>
        <topology evidence="1">Multi-pass membrane protein</topology>
    </subcellularLocation>
</comment>
<keyword evidence="4 10" id="KW-0812">Transmembrane</keyword>
<dbReference type="InterPro" id="IPR051508">
    <property type="entry name" value="Mito_Carrier_Antiporter"/>
</dbReference>
<keyword evidence="7" id="KW-1133">Transmembrane helix</keyword>
<dbReference type="AlphaFoldDB" id="A0A7S4EVK7"/>
<evidence type="ECO:0000256" key="8">
    <source>
        <dbReference type="ARBA" id="ARBA00023128"/>
    </source>
</evidence>
<keyword evidence="8" id="KW-0496">Mitochondrion</keyword>
<organism evidence="12">
    <name type="scientific">Chrysotila carterae</name>
    <name type="common">Marine alga</name>
    <name type="synonym">Syracosphaera carterae</name>
    <dbReference type="NCBI Taxonomy" id="13221"/>
    <lineage>
        <taxon>Eukaryota</taxon>
        <taxon>Haptista</taxon>
        <taxon>Haptophyta</taxon>
        <taxon>Prymnesiophyceae</taxon>
        <taxon>Isochrysidales</taxon>
        <taxon>Isochrysidaceae</taxon>
        <taxon>Chrysotila</taxon>
    </lineage>
</organism>
<accession>A0A7S4EVK7</accession>
<gene>
    <name evidence="12" type="ORF">PCAR00345_LOCUS7897</name>
</gene>
<evidence type="ECO:0000256" key="11">
    <source>
        <dbReference type="RuleBase" id="RU000488"/>
    </source>
</evidence>
<protein>
    <submittedName>
        <fullName evidence="12">Uncharacterized protein</fullName>
    </submittedName>
</protein>
<dbReference type="PROSITE" id="PS50920">
    <property type="entry name" value="SOLCAR"/>
    <property type="match status" value="3"/>
</dbReference>
<dbReference type="SUPFAM" id="SSF103506">
    <property type="entry name" value="Mitochondrial carrier"/>
    <property type="match status" value="1"/>
</dbReference>
<dbReference type="Gene3D" id="1.50.40.10">
    <property type="entry name" value="Mitochondrial carrier domain"/>
    <property type="match status" value="1"/>
</dbReference>
<evidence type="ECO:0000256" key="4">
    <source>
        <dbReference type="ARBA" id="ARBA00022692"/>
    </source>
</evidence>
<feature type="repeat" description="Solcar" evidence="10">
    <location>
        <begin position="211"/>
        <end position="303"/>
    </location>
</feature>
<dbReference type="EMBL" id="HBIZ01013037">
    <property type="protein sequence ID" value="CAE0755310.1"/>
    <property type="molecule type" value="Transcribed_RNA"/>
</dbReference>
<evidence type="ECO:0000256" key="7">
    <source>
        <dbReference type="ARBA" id="ARBA00022989"/>
    </source>
</evidence>
<dbReference type="InterPro" id="IPR023395">
    <property type="entry name" value="MCP_dom_sf"/>
</dbReference>
<evidence type="ECO:0000256" key="5">
    <source>
        <dbReference type="ARBA" id="ARBA00022737"/>
    </source>
</evidence>
<dbReference type="PANTHER" id="PTHR45928:SF1">
    <property type="entry name" value="RE38146P"/>
    <property type="match status" value="1"/>
</dbReference>
<feature type="repeat" description="Solcar" evidence="10">
    <location>
        <begin position="9"/>
        <end position="95"/>
    </location>
</feature>
<keyword evidence="3 11" id="KW-0813">Transport</keyword>
<comment type="similarity">
    <text evidence="2 11">Belongs to the mitochondrial carrier (TC 2.A.29) family.</text>
</comment>
<dbReference type="GO" id="GO:0005743">
    <property type="term" value="C:mitochondrial inner membrane"/>
    <property type="evidence" value="ECO:0007669"/>
    <property type="project" value="UniProtKB-SubCell"/>
</dbReference>
<keyword evidence="9 10" id="KW-0472">Membrane</keyword>
<keyword evidence="6" id="KW-0999">Mitochondrion inner membrane</keyword>